<reference evidence="1" key="1">
    <citation type="journal article" date="2017" name="Nature">
        <title>The sunflower genome provides insights into oil metabolism, flowering and Asterid evolution.</title>
        <authorList>
            <person name="Badouin H."/>
            <person name="Gouzy J."/>
            <person name="Grassa C.J."/>
            <person name="Murat F."/>
            <person name="Staton S.E."/>
            <person name="Cottret L."/>
            <person name="Lelandais-Briere C."/>
            <person name="Owens G.L."/>
            <person name="Carrere S."/>
            <person name="Mayjonade B."/>
            <person name="Legrand L."/>
            <person name="Gill N."/>
            <person name="Kane N.C."/>
            <person name="Bowers J.E."/>
            <person name="Hubner S."/>
            <person name="Bellec A."/>
            <person name="Berard A."/>
            <person name="Berges H."/>
            <person name="Blanchet N."/>
            <person name="Boniface M.C."/>
            <person name="Brunel D."/>
            <person name="Catrice O."/>
            <person name="Chaidir N."/>
            <person name="Claudel C."/>
            <person name="Donnadieu C."/>
            <person name="Faraut T."/>
            <person name="Fievet G."/>
            <person name="Helmstetter N."/>
            <person name="King M."/>
            <person name="Knapp S.J."/>
            <person name="Lai Z."/>
            <person name="Le Paslier M.C."/>
            <person name="Lippi Y."/>
            <person name="Lorenzon L."/>
            <person name="Mandel J.R."/>
            <person name="Marage G."/>
            <person name="Marchand G."/>
            <person name="Marquand E."/>
            <person name="Bret-Mestries E."/>
            <person name="Morien E."/>
            <person name="Nambeesan S."/>
            <person name="Nguyen T."/>
            <person name="Pegot-Espagnet P."/>
            <person name="Pouilly N."/>
            <person name="Raftis F."/>
            <person name="Sallet E."/>
            <person name="Schiex T."/>
            <person name="Thomas J."/>
            <person name="Vandecasteele C."/>
            <person name="Vares D."/>
            <person name="Vear F."/>
            <person name="Vautrin S."/>
            <person name="Crespi M."/>
            <person name="Mangin B."/>
            <person name="Burke J.M."/>
            <person name="Salse J."/>
            <person name="Munos S."/>
            <person name="Vincourt P."/>
            <person name="Rieseberg L.H."/>
            <person name="Langlade N.B."/>
        </authorList>
    </citation>
    <scope>NUCLEOTIDE SEQUENCE</scope>
    <source>
        <tissue evidence="1">Leaves</tissue>
    </source>
</reference>
<keyword evidence="2" id="KW-1185">Reference proteome</keyword>
<dbReference type="EMBL" id="MNCJ02000327">
    <property type="protein sequence ID" value="KAF5778659.1"/>
    <property type="molecule type" value="Genomic_DNA"/>
</dbReference>
<accession>A0A9K3HHV8</accession>
<protein>
    <submittedName>
        <fullName evidence="1">Uncharacterized protein</fullName>
    </submittedName>
</protein>
<reference evidence="1" key="2">
    <citation type="submission" date="2020-06" db="EMBL/GenBank/DDBJ databases">
        <title>Helianthus annuus Genome sequencing and assembly Release 2.</title>
        <authorList>
            <person name="Gouzy J."/>
            <person name="Langlade N."/>
            <person name="Munos S."/>
        </authorList>
    </citation>
    <scope>NUCLEOTIDE SEQUENCE</scope>
    <source>
        <tissue evidence="1">Leaves</tissue>
    </source>
</reference>
<name>A0A9K3HHV8_HELAN</name>
<dbReference type="Gramene" id="mRNA:HanXRQr2_Chr12g0550061">
    <property type="protein sequence ID" value="mRNA:HanXRQr2_Chr12g0550061"/>
    <property type="gene ID" value="HanXRQr2_Chr12g0550061"/>
</dbReference>
<sequence>MGTQHNANSGELGLNEFFKKDQSIEKQYEKLNKLLKNYRMPMRSQRV</sequence>
<evidence type="ECO:0000313" key="2">
    <source>
        <dbReference type="Proteomes" id="UP000215914"/>
    </source>
</evidence>
<dbReference type="AlphaFoldDB" id="A0A9K3HHV8"/>
<comment type="caution">
    <text evidence="1">The sequence shown here is derived from an EMBL/GenBank/DDBJ whole genome shotgun (WGS) entry which is preliminary data.</text>
</comment>
<dbReference type="Proteomes" id="UP000215914">
    <property type="component" value="Unassembled WGS sequence"/>
</dbReference>
<gene>
    <name evidence="1" type="ORF">HanXRQr2_Chr12g0550061</name>
</gene>
<evidence type="ECO:0000313" key="1">
    <source>
        <dbReference type="EMBL" id="KAF5778659.1"/>
    </source>
</evidence>
<proteinExistence type="predicted"/>
<organism evidence="1 2">
    <name type="scientific">Helianthus annuus</name>
    <name type="common">Common sunflower</name>
    <dbReference type="NCBI Taxonomy" id="4232"/>
    <lineage>
        <taxon>Eukaryota</taxon>
        <taxon>Viridiplantae</taxon>
        <taxon>Streptophyta</taxon>
        <taxon>Embryophyta</taxon>
        <taxon>Tracheophyta</taxon>
        <taxon>Spermatophyta</taxon>
        <taxon>Magnoliopsida</taxon>
        <taxon>eudicotyledons</taxon>
        <taxon>Gunneridae</taxon>
        <taxon>Pentapetalae</taxon>
        <taxon>asterids</taxon>
        <taxon>campanulids</taxon>
        <taxon>Asterales</taxon>
        <taxon>Asteraceae</taxon>
        <taxon>Asteroideae</taxon>
        <taxon>Heliantheae alliance</taxon>
        <taxon>Heliantheae</taxon>
        <taxon>Helianthus</taxon>
    </lineage>
</organism>